<protein>
    <submittedName>
        <fullName evidence="2 3">Glycosyltransferase</fullName>
    </submittedName>
</protein>
<evidence type="ECO:0000313" key="4">
    <source>
        <dbReference type="Proteomes" id="UP000464675"/>
    </source>
</evidence>
<proteinExistence type="predicted"/>
<organism evidence="2 5">
    <name type="scientific">Microbulbifer hydrolyticus</name>
    <dbReference type="NCBI Taxonomy" id="48074"/>
    <lineage>
        <taxon>Bacteria</taxon>
        <taxon>Pseudomonadati</taxon>
        <taxon>Pseudomonadota</taxon>
        <taxon>Gammaproteobacteria</taxon>
        <taxon>Cellvibrionales</taxon>
        <taxon>Microbulbiferaceae</taxon>
        <taxon>Microbulbifer</taxon>
    </lineage>
</organism>
<dbReference type="Proteomes" id="UP000464675">
    <property type="component" value="Chromosome"/>
</dbReference>
<evidence type="ECO:0000259" key="1">
    <source>
        <dbReference type="Pfam" id="PF00535"/>
    </source>
</evidence>
<evidence type="ECO:0000313" key="5">
    <source>
        <dbReference type="Proteomes" id="UP000563601"/>
    </source>
</evidence>
<dbReference type="AlphaFoldDB" id="A0A6P1TFT6"/>
<sequence length="818" mass="93040">MSVCVAVIIATSMRRTDLLIERSLPSVYAQVNASPWRIYVVDDNACEEEYLAIRRRVKQLRETFFAQKFPDGVPDHWFKTEVIRNTRTQGRSGSGAWNSGAHAAWKHRPADAPLYFAILDDDDEWYPQYLARCCRRVAATNAGVAAVVSAFHRHESGVDSVVRISAKNLTLEKFFIGNPGWQGSNTFVHAETFWRAGGYDESMPSTQDRDFAIRVLEVSRSRGQDILVNDEALLRHHAHQNERVTLCREGKRRGLDLFYEKYAPRMNAKTRQASLERAERLFGYRRQSFPAARQEVECYQSYEDEPPIRLVIGVTSSCARNVKNQIASLARQIRREPKFAGMCRYVVLTNGRCEEEVKTCLQEFAPQGFTARVVGLAEQRASFSRFPYRDVFELGSVSRKSIAFSRTLLHFFCWEEAKKQGADCRVLILDDDLQFESLAIESGALKRKNLNFLGKIGRLSRNSAADIIVSPYSDAPALPFYSSLRTQLLDIYHTLYHFARQSPENTFSFDLCTLKEISGKGDYYYDLSSARYDHLERAAAWQLVGPSKGQCVSDCFRAFLRDIQYLSQQANITRPLLASPHAWNATEGGNSVRRGGIALYLNLSLLVDVPNLSPLIERGGFLTHARRSDFIAAIHMVKNKSVKMEEVSLPLRHHRRVQNSPCEISPEKLAEDIVGLCFYRVFAEYCDGRFSTGSGLRKRFAGLVNEYLDRIAINHLRADQLVQQISELLAGDHWWRSQGSGIHAVDLEATEAAIDSLRDTHLNNNVIRQMHGVKQIIERFDVVAEVDRLLRFFTRDRPCRVSEVHDFGEFLPASVCTS</sequence>
<name>A0A6P1TFT6_9GAMM</name>
<dbReference type="CDD" id="cd00761">
    <property type="entry name" value="Glyco_tranf_GTA_type"/>
    <property type="match status" value="1"/>
</dbReference>
<reference evidence="3 4" key="1">
    <citation type="submission" date="2020-01" db="EMBL/GenBank/DDBJ databases">
        <title>The possibility of degradation of plastic by Microbulbifer hydrolyticus IRE-31.</title>
        <authorList>
            <person name="Liu L."/>
        </authorList>
    </citation>
    <scope>NUCLEOTIDE SEQUENCE [LARGE SCALE GENOMIC DNA]</scope>
    <source>
        <strain evidence="3 4">IRE-31</strain>
    </source>
</reference>
<evidence type="ECO:0000313" key="2">
    <source>
        <dbReference type="EMBL" id="MBB5211891.1"/>
    </source>
</evidence>
<dbReference type="RefSeq" id="WP_161859814.1">
    <property type="nucleotide sequence ID" value="NZ_CP047491.1"/>
</dbReference>
<reference evidence="2 5" key="2">
    <citation type="submission" date="2020-08" db="EMBL/GenBank/DDBJ databases">
        <title>Genomic Encyclopedia of Type Strains, Phase IV (KMG-IV): sequencing the most valuable type-strain genomes for metagenomic binning, comparative biology and taxonomic classification.</title>
        <authorList>
            <person name="Goeker M."/>
        </authorList>
    </citation>
    <scope>NUCLEOTIDE SEQUENCE [LARGE SCALE GENOMIC DNA]</scope>
    <source>
        <strain evidence="2 5">DSM 11525</strain>
    </source>
</reference>
<dbReference type="Gene3D" id="3.90.550.10">
    <property type="entry name" value="Spore Coat Polysaccharide Biosynthesis Protein SpsA, Chain A"/>
    <property type="match status" value="1"/>
</dbReference>
<accession>A0A6P1TFT6</accession>
<keyword evidence="4" id="KW-1185">Reference proteome</keyword>
<gene>
    <name evidence="3" type="ORF">GTQ55_17105</name>
    <name evidence="2" type="ORF">HNQ53_002109</name>
</gene>
<feature type="domain" description="Glycosyltransferase 2-like" evidence="1">
    <location>
        <begin position="8"/>
        <end position="163"/>
    </location>
</feature>
<dbReference type="InterPro" id="IPR029044">
    <property type="entry name" value="Nucleotide-diphossugar_trans"/>
</dbReference>
<dbReference type="SUPFAM" id="SSF53448">
    <property type="entry name" value="Nucleotide-diphospho-sugar transferases"/>
    <property type="match status" value="1"/>
</dbReference>
<dbReference type="OrthoDB" id="9801954at2"/>
<evidence type="ECO:0000313" key="3">
    <source>
        <dbReference type="EMBL" id="QHQ40523.1"/>
    </source>
</evidence>
<dbReference type="EMBL" id="JACHHR010000002">
    <property type="protein sequence ID" value="MBB5211891.1"/>
    <property type="molecule type" value="Genomic_DNA"/>
</dbReference>
<dbReference type="Pfam" id="PF00535">
    <property type="entry name" value="Glycos_transf_2"/>
    <property type="match status" value="1"/>
</dbReference>
<dbReference type="InterPro" id="IPR001173">
    <property type="entry name" value="Glyco_trans_2-like"/>
</dbReference>
<dbReference type="EMBL" id="CP047491">
    <property type="protein sequence ID" value="QHQ40523.1"/>
    <property type="molecule type" value="Genomic_DNA"/>
</dbReference>
<dbReference type="Proteomes" id="UP000563601">
    <property type="component" value="Unassembled WGS sequence"/>
</dbReference>